<evidence type="ECO:0000313" key="2">
    <source>
        <dbReference type="Proteomes" id="UP001500121"/>
    </source>
</evidence>
<sequence>MSAEEALGKALTERIAGAAGVRGIFPQPGVLATVAALVPLPLPFGGPSGDVQVQRVDGEVVVRAKLATDLRVPSAEVVAAVRRAVVDVLDGEPCRISLQLCHID</sequence>
<reference evidence="2" key="1">
    <citation type="journal article" date="2019" name="Int. J. Syst. Evol. Microbiol.">
        <title>The Global Catalogue of Microorganisms (GCM) 10K type strain sequencing project: providing services to taxonomists for standard genome sequencing and annotation.</title>
        <authorList>
            <consortium name="The Broad Institute Genomics Platform"/>
            <consortium name="The Broad Institute Genome Sequencing Center for Infectious Disease"/>
            <person name="Wu L."/>
            <person name="Ma J."/>
        </authorList>
    </citation>
    <scope>NUCLEOTIDE SEQUENCE [LARGE SCALE GENOMIC DNA]</scope>
    <source>
        <strain evidence="2">JCM 19015</strain>
    </source>
</reference>
<dbReference type="RefSeq" id="WP_345482483.1">
    <property type="nucleotide sequence ID" value="NZ_BAABLP010000012.1"/>
</dbReference>
<gene>
    <name evidence="1" type="ORF">GCM10025783_33310</name>
</gene>
<accession>A0ABP8ZI21</accession>
<name>A0ABP8ZI21_9MICO</name>
<protein>
    <recommendedName>
        <fullName evidence="3">Asp23/Gls24 family envelope stress response protein</fullName>
    </recommendedName>
</protein>
<comment type="caution">
    <text evidence="1">The sequence shown here is derived from an EMBL/GenBank/DDBJ whole genome shotgun (WGS) entry which is preliminary data.</text>
</comment>
<organism evidence="1 2">
    <name type="scientific">Amnibacterium soli</name>
    <dbReference type="NCBI Taxonomy" id="1282736"/>
    <lineage>
        <taxon>Bacteria</taxon>
        <taxon>Bacillati</taxon>
        <taxon>Actinomycetota</taxon>
        <taxon>Actinomycetes</taxon>
        <taxon>Micrococcales</taxon>
        <taxon>Microbacteriaceae</taxon>
        <taxon>Amnibacterium</taxon>
    </lineage>
</organism>
<evidence type="ECO:0008006" key="3">
    <source>
        <dbReference type="Google" id="ProtNLM"/>
    </source>
</evidence>
<keyword evidence="2" id="KW-1185">Reference proteome</keyword>
<evidence type="ECO:0000313" key="1">
    <source>
        <dbReference type="EMBL" id="GAA4757318.1"/>
    </source>
</evidence>
<dbReference type="Proteomes" id="UP001500121">
    <property type="component" value="Unassembled WGS sequence"/>
</dbReference>
<dbReference type="EMBL" id="BAABLP010000012">
    <property type="protein sequence ID" value="GAA4757318.1"/>
    <property type="molecule type" value="Genomic_DNA"/>
</dbReference>
<proteinExistence type="predicted"/>